<evidence type="ECO:0000256" key="6">
    <source>
        <dbReference type="ARBA" id="ARBA00022989"/>
    </source>
</evidence>
<organism evidence="10 11">
    <name type="scientific">Clupea harengus</name>
    <name type="common">Atlantic herring</name>
    <dbReference type="NCBI Taxonomy" id="7950"/>
    <lineage>
        <taxon>Eukaryota</taxon>
        <taxon>Metazoa</taxon>
        <taxon>Chordata</taxon>
        <taxon>Craniata</taxon>
        <taxon>Vertebrata</taxon>
        <taxon>Euteleostomi</taxon>
        <taxon>Actinopterygii</taxon>
        <taxon>Neopterygii</taxon>
        <taxon>Teleostei</taxon>
        <taxon>Clupei</taxon>
        <taxon>Clupeiformes</taxon>
        <taxon>Clupeoidei</taxon>
        <taxon>Clupeidae</taxon>
        <taxon>Clupea</taxon>
    </lineage>
</organism>
<dbReference type="GeneID" id="105900208"/>
<evidence type="ECO:0000256" key="7">
    <source>
        <dbReference type="ARBA" id="ARBA00023128"/>
    </source>
</evidence>
<dbReference type="AlphaFoldDB" id="A0A6P8F994"/>
<dbReference type="KEGG" id="char:105900208"/>
<dbReference type="RefSeq" id="XP_031419722.1">
    <property type="nucleotide sequence ID" value="XM_031563862.1"/>
</dbReference>
<evidence type="ECO:0000256" key="1">
    <source>
        <dbReference type="ARBA" id="ARBA00004448"/>
    </source>
</evidence>
<dbReference type="PANTHER" id="PTHR13603">
    <property type="entry name" value="TRANSMEMBRANE PROTEIN 186"/>
    <property type="match status" value="1"/>
</dbReference>
<dbReference type="InterPro" id="IPR026571">
    <property type="entry name" value="Tmem186"/>
</dbReference>
<comment type="similarity">
    <text evidence="2">Belongs to the TMEM186 family.</text>
</comment>
<keyword evidence="10" id="KW-1185">Reference proteome</keyword>
<keyword evidence="7" id="KW-0496">Mitochondrion</keyword>
<comment type="subcellular location">
    <subcellularLocation>
        <location evidence="1">Mitochondrion inner membrane</location>
        <topology evidence="1">Multi-pass membrane protein</topology>
    </subcellularLocation>
</comment>
<evidence type="ECO:0000256" key="4">
    <source>
        <dbReference type="ARBA" id="ARBA00022692"/>
    </source>
</evidence>
<dbReference type="CTD" id="25880"/>
<dbReference type="PANTHER" id="PTHR13603:SF1">
    <property type="entry name" value="TRANSMEMBRANE PROTEIN 186"/>
    <property type="match status" value="1"/>
</dbReference>
<keyword evidence="6 9" id="KW-1133">Transmembrane helix</keyword>
<dbReference type="InterPro" id="IPR045325">
    <property type="entry name" value="TMEM70/TMEM186/TMEM223"/>
</dbReference>
<evidence type="ECO:0000313" key="11">
    <source>
        <dbReference type="RefSeq" id="XP_031419722.1"/>
    </source>
</evidence>
<keyword evidence="4 9" id="KW-0812">Transmembrane</keyword>
<sequence>MLKSIQLGRFAICPLIQYRGYVYCSAGGRISQALPRIPVHTHAGLFMRPTLPYVHSAPPISHHKTVAHSVDLSSQKYTLIYTFPTIGVLRALSKFKVIQTGITAVVLPPIYYLFLQGDVSLSLVSNSTAIAVLVAFMLYSISHFAKRVVGRMYLDSSGATLKVSHLTFWGRRNELYMPVNDVMTISDVSNPNETIFYLKRYSTTDKMYFSTRIGHVVDKSGFEKVFGTLS</sequence>
<evidence type="ECO:0000313" key="10">
    <source>
        <dbReference type="Proteomes" id="UP000515152"/>
    </source>
</evidence>
<evidence type="ECO:0000256" key="5">
    <source>
        <dbReference type="ARBA" id="ARBA00022792"/>
    </source>
</evidence>
<dbReference type="Proteomes" id="UP000515152">
    <property type="component" value="Chromosome 26"/>
</dbReference>
<feature type="transmembrane region" description="Helical" evidence="9">
    <location>
        <begin position="97"/>
        <end position="115"/>
    </location>
</feature>
<feature type="transmembrane region" description="Helical" evidence="9">
    <location>
        <begin position="121"/>
        <end position="141"/>
    </location>
</feature>
<gene>
    <name evidence="11" type="primary">tmem186</name>
</gene>
<evidence type="ECO:0000256" key="3">
    <source>
        <dbReference type="ARBA" id="ARBA00014604"/>
    </source>
</evidence>
<keyword evidence="8 9" id="KW-0472">Membrane</keyword>
<proteinExistence type="inferred from homology"/>
<dbReference type="GO" id="GO:0005743">
    <property type="term" value="C:mitochondrial inner membrane"/>
    <property type="evidence" value="ECO:0007669"/>
    <property type="project" value="UniProtKB-SubCell"/>
</dbReference>
<evidence type="ECO:0000256" key="2">
    <source>
        <dbReference type="ARBA" id="ARBA00007020"/>
    </source>
</evidence>
<protein>
    <recommendedName>
        <fullName evidence="3">Transmembrane protein 186</fullName>
    </recommendedName>
</protein>
<dbReference type="Pfam" id="PF06979">
    <property type="entry name" value="TMEM70"/>
    <property type="match status" value="1"/>
</dbReference>
<accession>A0A6P8F994</accession>
<evidence type="ECO:0000256" key="9">
    <source>
        <dbReference type="SAM" id="Phobius"/>
    </source>
</evidence>
<dbReference type="OrthoDB" id="6147888at2759"/>
<name>A0A6P8F994_CLUHA</name>
<reference evidence="11" key="1">
    <citation type="submission" date="2025-08" db="UniProtKB">
        <authorList>
            <consortium name="RefSeq"/>
        </authorList>
    </citation>
    <scope>IDENTIFICATION</scope>
</reference>
<evidence type="ECO:0000256" key="8">
    <source>
        <dbReference type="ARBA" id="ARBA00023136"/>
    </source>
</evidence>
<keyword evidence="5" id="KW-0999">Mitochondrion inner membrane</keyword>